<evidence type="ECO:0000313" key="2">
    <source>
        <dbReference type="EMBL" id="MBC5852237.1"/>
    </source>
</evidence>
<proteinExistence type="predicted"/>
<feature type="transmembrane region" description="Helical" evidence="1">
    <location>
        <begin position="190"/>
        <end position="211"/>
    </location>
</feature>
<dbReference type="InterPro" id="IPR016870">
    <property type="entry name" value="UCP028137"/>
</dbReference>
<keyword evidence="1" id="KW-0812">Transmembrane</keyword>
<comment type="caution">
    <text evidence="2">The sequence shown here is derived from an EMBL/GenBank/DDBJ whole genome shotgun (WGS) entry which is preliminary data.</text>
</comment>
<evidence type="ECO:0000256" key="1">
    <source>
        <dbReference type="SAM" id="Phobius"/>
    </source>
</evidence>
<name>A0A9X0RA14_VIBME</name>
<evidence type="ECO:0000313" key="3">
    <source>
        <dbReference type="Proteomes" id="UP000615796"/>
    </source>
</evidence>
<keyword evidence="1" id="KW-1133">Transmembrane helix</keyword>
<gene>
    <name evidence="2" type="ORF">H8Q88_15115</name>
</gene>
<feature type="transmembrane region" description="Helical" evidence="1">
    <location>
        <begin position="147"/>
        <end position="170"/>
    </location>
</feature>
<organism evidence="2 3">
    <name type="scientific">Vibrio metschnikovii</name>
    <dbReference type="NCBI Taxonomy" id="28172"/>
    <lineage>
        <taxon>Bacteria</taxon>
        <taxon>Pseudomonadati</taxon>
        <taxon>Pseudomonadota</taxon>
        <taxon>Gammaproteobacteria</taxon>
        <taxon>Vibrionales</taxon>
        <taxon>Vibrionaceae</taxon>
        <taxon>Vibrio</taxon>
    </lineage>
</organism>
<dbReference type="PIRSF" id="PIRSF028137">
    <property type="entry name" value="UCP028137"/>
    <property type="match status" value="1"/>
</dbReference>
<reference evidence="2" key="1">
    <citation type="submission" date="2020-08" db="EMBL/GenBank/DDBJ databases">
        <title>Genome Sequencing and Pan-Genome Analysis of Migratory bird Vibrio Strains, Inner Mongolia.</title>
        <authorList>
            <person name="Zheng L."/>
        </authorList>
    </citation>
    <scope>NUCLEOTIDE SEQUENCE</scope>
    <source>
        <strain evidence="2">M13F</strain>
    </source>
</reference>
<feature type="transmembrane region" description="Helical" evidence="1">
    <location>
        <begin position="62"/>
        <end position="80"/>
    </location>
</feature>
<dbReference type="Proteomes" id="UP000615796">
    <property type="component" value="Unassembled WGS sequence"/>
</dbReference>
<keyword evidence="1" id="KW-0472">Membrane</keyword>
<dbReference type="RefSeq" id="WP_187026744.1">
    <property type="nucleotide sequence ID" value="NZ_JACRUP010000011.1"/>
</dbReference>
<protein>
    <submittedName>
        <fullName evidence="2">MFS transporter</fullName>
    </submittedName>
</protein>
<keyword evidence="3" id="KW-1185">Reference proteome</keyword>
<dbReference type="EMBL" id="JACRUP010000011">
    <property type="protein sequence ID" value="MBC5852237.1"/>
    <property type="molecule type" value="Genomic_DNA"/>
</dbReference>
<feature type="transmembrane region" description="Helical" evidence="1">
    <location>
        <begin position="37"/>
        <end position="55"/>
    </location>
</feature>
<dbReference type="AlphaFoldDB" id="A0A9X0RA14"/>
<accession>A0A9X0RA14</accession>
<feature type="transmembrane region" description="Helical" evidence="1">
    <location>
        <begin position="92"/>
        <end position="113"/>
    </location>
</feature>
<feature type="transmembrane region" description="Helical" evidence="1">
    <location>
        <begin position="9"/>
        <end position="25"/>
    </location>
</feature>
<sequence>MKSNKNKSLISNLLLNIIIPVVILSKMSGEDNLGPTWALIVALAFPLIFGIVSFIQERKINFYSALGLISVLLTGGIGLLQLDPAYIAIKEAAIPGIIFIGILISNAIGYPVVKKMLLNDDIVDNEKLNQALEKSNNQAEFESKINICSYIIAFSFLVSTVLNYVLAKWIVTSPAGTEAFNEEIGKMTALSFPVIALPVTIIMMGALFYLFKSISTITGNKIEDFLR</sequence>
<dbReference type="NCBIfam" id="NF041646">
    <property type="entry name" value="VC0807_fam"/>
    <property type="match status" value="1"/>
</dbReference>